<gene>
    <name evidence="2" type="ORF">CROQUDRAFT_98267</name>
</gene>
<feature type="region of interest" description="Disordered" evidence="1">
    <location>
        <begin position="222"/>
        <end position="268"/>
    </location>
</feature>
<name>A0A9P6NCQ2_9BASI</name>
<dbReference type="GO" id="GO:0070941">
    <property type="term" value="P:eisosome assembly"/>
    <property type="evidence" value="ECO:0007669"/>
    <property type="project" value="TreeGrafter"/>
</dbReference>
<comment type="caution">
    <text evidence="2">The sequence shown here is derived from an EMBL/GenBank/DDBJ whole genome shotgun (WGS) entry which is preliminary data.</text>
</comment>
<dbReference type="Pfam" id="PF13805">
    <property type="entry name" value="Pil1"/>
    <property type="match status" value="1"/>
</dbReference>
<reference evidence="2" key="1">
    <citation type="submission" date="2013-11" db="EMBL/GenBank/DDBJ databases">
        <title>Genome sequence of the fusiform rust pathogen reveals effectors for host alternation and coevolution with pine.</title>
        <authorList>
            <consortium name="DOE Joint Genome Institute"/>
            <person name="Smith K."/>
            <person name="Pendleton A."/>
            <person name="Kubisiak T."/>
            <person name="Anderson C."/>
            <person name="Salamov A."/>
            <person name="Aerts A."/>
            <person name="Riley R."/>
            <person name="Clum A."/>
            <person name="Lindquist E."/>
            <person name="Ence D."/>
            <person name="Campbell M."/>
            <person name="Kronenberg Z."/>
            <person name="Feau N."/>
            <person name="Dhillon B."/>
            <person name="Hamelin R."/>
            <person name="Burleigh J."/>
            <person name="Smith J."/>
            <person name="Yandell M."/>
            <person name="Nelson C."/>
            <person name="Grigoriev I."/>
            <person name="Davis J."/>
        </authorList>
    </citation>
    <scope>NUCLEOTIDE SEQUENCE</scope>
    <source>
        <strain evidence="2">G11</strain>
    </source>
</reference>
<dbReference type="AlphaFoldDB" id="A0A9P6NCQ2"/>
<feature type="region of interest" description="Disordered" evidence="1">
    <location>
        <begin position="338"/>
        <end position="380"/>
    </location>
</feature>
<keyword evidence="3" id="KW-1185">Reference proteome</keyword>
<dbReference type="Proteomes" id="UP000886653">
    <property type="component" value="Unassembled WGS sequence"/>
</dbReference>
<dbReference type="GO" id="GO:0005886">
    <property type="term" value="C:plasma membrane"/>
    <property type="evidence" value="ECO:0007669"/>
    <property type="project" value="TreeGrafter"/>
</dbReference>
<dbReference type="EMBL" id="MU167369">
    <property type="protein sequence ID" value="KAG0141842.1"/>
    <property type="molecule type" value="Genomic_DNA"/>
</dbReference>
<dbReference type="Gene3D" id="1.20.1270.60">
    <property type="entry name" value="Arfaptin homology (AH) domain/BAR domain"/>
    <property type="match status" value="1"/>
</dbReference>
<feature type="compositionally biased region" description="Basic residues" evidence="1">
    <location>
        <begin position="394"/>
        <end position="405"/>
    </location>
</feature>
<feature type="region of interest" description="Disordered" evidence="1">
    <location>
        <begin position="288"/>
        <end position="324"/>
    </location>
</feature>
<dbReference type="OrthoDB" id="2507342at2759"/>
<dbReference type="GO" id="GO:0008289">
    <property type="term" value="F:lipid binding"/>
    <property type="evidence" value="ECO:0007669"/>
    <property type="project" value="TreeGrafter"/>
</dbReference>
<dbReference type="InterPro" id="IPR027267">
    <property type="entry name" value="AH/BAR_dom_sf"/>
</dbReference>
<feature type="compositionally biased region" description="Low complexity" evidence="1">
    <location>
        <begin position="245"/>
        <end position="259"/>
    </location>
</feature>
<protein>
    <submittedName>
        <fullName evidence="2">Uncharacterized protein</fullName>
    </submittedName>
</protein>
<evidence type="ECO:0000256" key="1">
    <source>
        <dbReference type="SAM" id="MobiDB-lite"/>
    </source>
</evidence>
<dbReference type="PANTHER" id="PTHR31962:SF1">
    <property type="entry name" value="SPHINGOLIPID LONG CHAIN BASE-RESPONSIVE PROTEIN PIL1"/>
    <property type="match status" value="1"/>
</dbReference>
<dbReference type="InterPro" id="IPR028245">
    <property type="entry name" value="PIL1/LSP1"/>
</dbReference>
<proteinExistence type="predicted"/>
<dbReference type="PANTHER" id="PTHR31962">
    <property type="entry name" value="SPHINGOLIPID LONG CHAIN BASE-RESPONSIVE PROTEIN PIL1"/>
    <property type="match status" value="1"/>
</dbReference>
<evidence type="ECO:0000313" key="2">
    <source>
        <dbReference type="EMBL" id="KAG0141842.1"/>
    </source>
</evidence>
<accession>A0A9P6NCQ2</accession>
<organism evidence="2 3">
    <name type="scientific">Cronartium quercuum f. sp. fusiforme G11</name>
    <dbReference type="NCBI Taxonomy" id="708437"/>
    <lineage>
        <taxon>Eukaryota</taxon>
        <taxon>Fungi</taxon>
        <taxon>Dikarya</taxon>
        <taxon>Basidiomycota</taxon>
        <taxon>Pucciniomycotina</taxon>
        <taxon>Pucciniomycetes</taxon>
        <taxon>Pucciniales</taxon>
        <taxon>Coleosporiaceae</taxon>
        <taxon>Cronartium</taxon>
    </lineage>
</organism>
<evidence type="ECO:0000313" key="3">
    <source>
        <dbReference type="Proteomes" id="UP000886653"/>
    </source>
</evidence>
<dbReference type="GO" id="GO:0036286">
    <property type="term" value="C:eisosome filament"/>
    <property type="evidence" value="ECO:0007669"/>
    <property type="project" value="TreeGrafter"/>
</dbReference>
<dbReference type="GO" id="GO:0006897">
    <property type="term" value="P:endocytosis"/>
    <property type="evidence" value="ECO:0007669"/>
    <property type="project" value="TreeGrafter"/>
</dbReference>
<feature type="region of interest" description="Disordered" evidence="1">
    <location>
        <begin position="473"/>
        <end position="515"/>
    </location>
</feature>
<sequence length="544" mass="60273">MLTNQGNHLVDSLAWWPQTTLAFRPTPSLAYTHKLTILPFFSITVAHLINSFRVWCTAFDHSSRAMSKWALTDMSEPDLMAAAQEISNLLSHCTFSQTEHSTALTAYRAALKDVQARQAEIRTIARDRTLLINRLSKLRSKHASSPRVVEARSELAGCESCLRAETVALSAVKRRIFCNALLNRLRSFRELGELIERNAREAIDLLAPLAVSASRQYFLPSSVPSPAPSEINPSAETMGTPFFVPSSPAPQSHSSHRQSFSTPAALFSVPSSPKPSHLFSSQFPAHSILQSRPSPRPSLIHSSSSLATRRPPPRPRSVASIRSSTHVPLSIELPKASRYRLPGASSPSVPRERWTPRPTPTDSSHTESSGSPPLTPTQRSSAAFLSSVFSRFRHRKSTTRVRRKQGGWDGTGDSSEEEIESVKTTRVVNKHPQRLLGPQTRSTTGFRRSSMVNMRDSQILGHQSKLSKDTLETLNCTPSSDRRKNRVRSQAVSDVGDNRLYDIEEEDQGDHVRARPRSHHILASSSVFEGGTKPGYGDIRQGFK</sequence>
<feature type="compositionally biased region" description="Polar residues" evidence="1">
    <location>
        <begin position="362"/>
        <end position="380"/>
    </location>
</feature>
<feature type="region of interest" description="Disordered" evidence="1">
    <location>
        <begin position="394"/>
        <end position="458"/>
    </location>
</feature>
<feature type="compositionally biased region" description="Polar residues" evidence="1">
    <location>
        <begin position="439"/>
        <end position="456"/>
    </location>
</feature>
<feature type="compositionally biased region" description="Low complexity" evidence="1">
    <location>
        <begin position="291"/>
        <end position="309"/>
    </location>
</feature>